<comment type="catalytic activity">
    <reaction evidence="7">
        <text>ATP + H2O = ADP + phosphate + H(+)</text>
        <dbReference type="Rhea" id="RHEA:13065"/>
        <dbReference type="ChEBI" id="CHEBI:15377"/>
        <dbReference type="ChEBI" id="CHEBI:15378"/>
        <dbReference type="ChEBI" id="CHEBI:30616"/>
        <dbReference type="ChEBI" id="CHEBI:43474"/>
        <dbReference type="ChEBI" id="CHEBI:456216"/>
        <dbReference type="EC" id="3.6.4.13"/>
    </reaction>
</comment>
<dbReference type="Proteomes" id="UP000789405">
    <property type="component" value="Unassembled WGS sequence"/>
</dbReference>
<dbReference type="PANTHER" id="PTHR47959:SF1">
    <property type="entry name" value="ATP-DEPENDENT RNA HELICASE DBPA"/>
    <property type="match status" value="1"/>
</dbReference>
<dbReference type="PROSITE" id="PS00039">
    <property type="entry name" value="DEAD_ATP_HELICASE"/>
    <property type="match status" value="1"/>
</dbReference>
<dbReference type="PANTHER" id="PTHR47959">
    <property type="entry name" value="ATP-DEPENDENT RNA HELICASE RHLE-RELATED"/>
    <property type="match status" value="1"/>
</dbReference>
<dbReference type="InterPro" id="IPR000629">
    <property type="entry name" value="RNA-helicase_DEAD-box_CS"/>
</dbReference>
<dbReference type="InterPro" id="IPR027417">
    <property type="entry name" value="P-loop_NTPase"/>
</dbReference>
<dbReference type="PROSITE" id="PS51192">
    <property type="entry name" value="HELICASE_ATP_BIND_1"/>
    <property type="match status" value="1"/>
</dbReference>
<dbReference type="Gene3D" id="3.40.50.300">
    <property type="entry name" value="P-loop containing nucleotide triphosphate hydrolases"/>
    <property type="match status" value="1"/>
</dbReference>
<evidence type="ECO:0000256" key="6">
    <source>
        <dbReference type="ARBA" id="ARBA00022884"/>
    </source>
</evidence>
<dbReference type="InterPro" id="IPR050079">
    <property type="entry name" value="DEAD_box_RNA_helicase"/>
</dbReference>
<evidence type="ECO:0000313" key="10">
    <source>
        <dbReference type="Proteomes" id="UP000789405"/>
    </source>
</evidence>
<dbReference type="SMART" id="SM00487">
    <property type="entry name" value="DEXDc"/>
    <property type="match status" value="1"/>
</dbReference>
<dbReference type="AlphaFoldDB" id="A0A9N9PGV0"/>
<proteinExistence type="predicted"/>
<keyword evidence="5" id="KW-0067">ATP-binding</keyword>
<dbReference type="SUPFAM" id="SSF52540">
    <property type="entry name" value="P-loop containing nucleoside triphosphate hydrolases"/>
    <property type="match status" value="1"/>
</dbReference>
<dbReference type="InterPro" id="IPR011545">
    <property type="entry name" value="DEAD/DEAH_box_helicase_dom"/>
</dbReference>
<evidence type="ECO:0000256" key="2">
    <source>
        <dbReference type="ARBA" id="ARBA00022741"/>
    </source>
</evidence>
<evidence type="ECO:0000256" key="4">
    <source>
        <dbReference type="ARBA" id="ARBA00022806"/>
    </source>
</evidence>
<sequence>HDVIAQAQSGTGKTATFSISILQKLDMSINQCQALVLAPTRELAQQIQKVVIALGDFMNVECNASIGGTNVREGIKRLEAGAQVVVGTPGRVYDMINRRALKTDHIKMFVLDEADEMLSRGFKEQIYDVFQLLPPSTQVVLLSATMPADVLEVTTKFMRDPVRILVKRDELTLEGIK</sequence>
<evidence type="ECO:0000259" key="8">
    <source>
        <dbReference type="PROSITE" id="PS51192"/>
    </source>
</evidence>
<gene>
    <name evidence="9" type="ORF">DERYTH_LOCUS27888</name>
</gene>
<feature type="domain" description="Helicase ATP-binding" evidence="8">
    <location>
        <begin position="1"/>
        <end position="164"/>
    </location>
</feature>
<dbReference type="Pfam" id="PF00270">
    <property type="entry name" value="DEAD"/>
    <property type="match status" value="1"/>
</dbReference>
<keyword evidence="2" id="KW-0547">Nucleotide-binding</keyword>
<dbReference type="GO" id="GO:0005829">
    <property type="term" value="C:cytosol"/>
    <property type="evidence" value="ECO:0007669"/>
    <property type="project" value="TreeGrafter"/>
</dbReference>
<evidence type="ECO:0000313" key="9">
    <source>
        <dbReference type="EMBL" id="CAG8825364.1"/>
    </source>
</evidence>
<reference evidence="9" key="1">
    <citation type="submission" date="2021-06" db="EMBL/GenBank/DDBJ databases">
        <authorList>
            <person name="Kallberg Y."/>
            <person name="Tangrot J."/>
            <person name="Rosling A."/>
        </authorList>
    </citation>
    <scope>NUCLEOTIDE SEQUENCE</scope>
    <source>
        <strain evidence="9">MA453B</strain>
    </source>
</reference>
<keyword evidence="3" id="KW-0378">Hydrolase</keyword>
<evidence type="ECO:0000256" key="7">
    <source>
        <dbReference type="ARBA" id="ARBA00047984"/>
    </source>
</evidence>
<dbReference type="InterPro" id="IPR014001">
    <property type="entry name" value="Helicase_ATP-bd"/>
</dbReference>
<dbReference type="GO" id="GO:0003724">
    <property type="term" value="F:RNA helicase activity"/>
    <property type="evidence" value="ECO:0007669"/>
    <property type="project" value="UniProtKB-EC"/>
</dbReference>
<feature type="non-terminal residue" evidence="9">
    <location>
        <position position="1"/>
    </location>
</feature>
<keyword evidence="6" id="KW-0694">RNA-binding</keyword>
<comment type="caution">
    <text evidence="9">The sequence shown here is derived from an EMBL/GenBank/DDBJ whole genome shotgun (WGS) entry which is preliminary data.</text>
</comment>
<evidence type="ECO:0000256" key="3">
    <source>
        <dbReference type="ARBA" id="ARBA00022801"/>
    </source>
</evidence>
<organism evidence="9 10">
    <name type="scientific">Dentiscutata erythropus</name>
    <dbReference type="NCBI Taxonomy" id="1348616"/>
    <lineage>
        <taxon>Eukaryota</taxon>
        <taxon>Fungi</taxon>
        <taxon>Fungi incertae sedis</taxon>
        <taxon>Mucoromycota</taxon>
        <taxon>Glomeromycotina</taxon>
        <taxon>Glomeromycetes</taxon>
        <taxon>Diversisporales</taxon>
        <taxon>Gigasporaceae</taxon>
        <taxon>Dentiscutata</taxon>
    </lineage>
</organism>
<dbReference type="GO" id="GO:0003723">
    <property type="term" value="F:RNA binding"/>
    <property type="evidence" value="ECO:0007669"/>
    <property type="project" value="UniProtKB-KW"/>
</dbReference>
<dbReference type="EC" id="3.6.4.13" evidence="1"/>
<dbReference type="GO" id="GO:0005524">
    <property type="term" value="F:ATP binding"/>
    <property type="evidence" value="ECO:0007669"/>
    <property type="project" value="UniProtKB-KW"/>
</dbReference>
<accession>A0A9N9PGV0</accession>
<name>A0A9N9PGV0_9GLOM</name>
<dbReference type="EMBL" id="CAJVPY010066356">
    <property type="protein sequence ID" value="CAG8825364.1"/>
    <property type="molecule type" value="Genomic_DNA"/>
</dbReference>
<protein>
    <recommendedName>
        <fullName evidence="1">RNA helicase</fullName>
        <ecNumber evidence="1">3.6.4.13</ecNumber>
    </recommendedName>
</protein>
<evidence type="ECO:0000256" key="1">
    <source>
        <dbReference type="ARBA" id="ARBA00012552"/>
    </source>
</evidence>
<evidence type="ECO:0000256" key="5">
    <source>
        <dbReference type="ARBA" id="ARBA00022840"/>
    </source>
</evidence>
<dbReference type="GO" id="GO:0016787">
    <property type="term" value="F:hydrolase activity"/>
    <property type="evidence" value="ECO:0007669"/>
    <property type="project" value="UniProtKB-KW"/>
</dbReference>
<feature type="non-terminal residue" evidence="9">
    <location>
        <position position="177"/>
    </location>
</feature>
<dbReference type="OrthoDB" id="10265785at2759"/>
<keyword evidence="4" id="KW-0347">Helicase</keyword>
<keyword evidence="10" id="KW-1185">Reference proteome</keyword>